<feature type="compositionally biased region" description="Basic residues" evidence="1">
    <location>
        <begin position="7"/>
        <end position="24"/>
    </location>
</feature>
<dbReference type="STRING" id="1121950.SAMN02745243_02402"/>
<feature type="region of interest" description="Disordered" evidence="1">
    <location>
        <begin position="1"/>
        <end position="24"/>
    </location>
</feature>
<dbReference type="Pfam" id="PF01522">
    <property type="entry name" value="Polysacc_deac_1"/>
    <property type="match status" value="1"/>
</dbReference>
<dbReference type="RefSeq" id="WP_084534022.1">
    <property type="nucleotide sequence ID" value="NZ_FQZY01000034.1"/>
</dbReference>
<gene>
    <name evidence="4" type="ORF">SAMN02745243_02402</name>
</gene>
<keyword evidence="2" id="KW-0472">Membrane</keyword>
<dbReference type="OrthoDB" id="9806342at2"/>
<dbReference type="InterPro" id="IPR050248">
    <property type="entry name" value="Polysacc_deacetylase_ArnD"/>
</dbReference>
<feature type="transmembrane region" description="Helical" evidence="2">
    <location>
        <begin position="31"/>
        <end position="51"/>
    </location>
</feature>
<dbReference type="Gene3D" id="3.20.20.370">
    <property type="entry name" value="Glycoside hydrolase/deacetylase"/>
    <property type="match status" value="1"/>
</dbReference>
<name>A0A1M6QFK8_9FIRM</name>
<dbReference type="InterPro" id="IPR011330">
    <property type="entry name" value="Glyco_hydro/deAcase_b/a-brl"/>
</dbReference>
<protein>
    <submittedName>
        <fullName evidence="4">Peptidoglycan/xylan/chitin deacetylase, PgdA/CDA1 family</fullName>
    </submittedName>
</protein>
<dbReference type="CDD" id="cd10944">
    <property type="entry name" value="CE4_SmPgdA_like"/>
    <property type="match status" value="1"/>
</dbReference>
<dbReference type="SUPFAM" id="SSF88713">
    <property type="entry name" value="Glycoside hydrolase/deacetylase"/>
    <property type="match status" value="1"/>
</dbReference>
<dbReference type="Proteomes" id="UP000184301">
    <property type="component" value="Unassembled WGS sequence"/>
</dbReference>
<dbReference type="PANTHER" id="PTHR10587">
    <property type="entry name" value="GLYCOSYL TRANSFERASE-RELATED"/>
    <property type="match status" value="1"/>
</dbReference>
<dbReference type="AlphaFoldDB" id="A0A1M6QFK8"/>
<evidence type="ECO:0000256" key="2">
    <source>
        <dbReference type="SAM" id="Phobius"/>
    </source>
</evidence>
<evidence type="ECO:0000313" key="5">
    <source>
        <dbReference type="Proteomes" id="UP000184301"/>
    </source>
</evidence>
<evidence type="ECO:0000259" key="3">
    <source>
        <dbReference type="PROSITE" id="PS51677"/>
    </source>
</evidence>
<reference evidence="4 5" key="1">
    <citation type="submission" date="2016-11" db="EMBL/GenBank/DDBJ databases">
        <authorList>
            <person name="Jaros S."/>
            <person name="Januszkiewicz K."/>
            <person name="Wedrychowicz H."/>
        </authorList>
    </citation>
    <scope>NUCLEOTIDE SEQUENCE [LARGE SCALE GENOMIC DNA]</scope>
    <source>
        <strain evidence="4 5">DSM 15480</strain>
    </source>
</reference>
<feature type="domain" description="NodB homology" evidence="3">
    <location>
        <begin position="105"/>
        <end position="294"/>
    </location>
</feature>
<dbReference type="PROSITE" id="PS51677">
    <property type="entry name" value="NODB"/>
    <property type="match status" value="1"/>
</dbReference>
<dbReference type="GO" id="GO:0005975">
    <property type="term" value="P:carbohydrate metabolic process"/>
    <property type="evidence" value="ECO:0007669"/>
    <property type="project" value="InterPro"/>
</dbReference>
<dbReference type="EMBL" id="FQZY01000034">
    <property type="protein sequence ID" value="SHK18843.1"/>
    <property type="molecule type" value="Genomic_DNA"/>
</dbReference>
<dbReference type="InterPro" id="IPR002509">
    <property type="entry name" value="NODB_dom"/>
</dbReference>
<evidence type="ECO:0000256" key="1">
    <source>
        <dbReference type="SAM" id="MobiDB-lite"/>
    </source>
</evidence>
<keyword evidence="2" id="KW-1133">Transmembrane helix</keyword>
<evidence type="ECO:0000313" key="4">
    <source>
        <dbReference type="EMBL" id="SHK18843.1"/>
    </source>
</evidence>
<sequence>MMEQKRRNGRNKTHGKRYSGRRNHGKWRGGLLGMAVAGAVLLIGGSVFLAIETEKRIEARTKQAKKAERLVVTAEDIKAPVVPDRSDFAVKPGRTVGTTEQSAEKTVYLTLDDGPSNLTAQVLEILDQYNVKATFFVTNAMPEYRHMIKEAYDRGHTIGLHTYSHDYASIYSSTQAYMQDLEKIGQVVKEQIGYVPSFIRFPGGASNTISANYCTGIMSAVSGQVLAQGYQYYDWNCSSGDGSVRNADELTAQATSCAENNIILLSHDSAAKATTVEALPRIIAHYQSQGYVFKAIDTTSYVVHHGIGN</sequence>
<dbReference type="PANTHER" id="PTHR10587:SF125">
    <property type="entry name" value="POLYSACCHARIDE DEACETYLASE YHEN-RELATED"/>
    <property type="match status" value="1"/>
</dbReference>
<keyword evidence="5" id="KW-1185">Reference proteome</keyword>
<organism evidence="4 5">
    <name type="scientific">Hespellia stercorisuis DSM 15480</name>
    <dbReference type="NCBI Taxonomy" id="1121950"/>
    <lineage>
        <taxon>Bacteria</taxon>
        <taxon>Bacillati</taxon>
        <taxon>Bacillota</taxon>
        <taxon>Clostridia</taxon>
        <taxon>Lachnospirales</taxon>
        <taxon>Lachnospiraceae</taxon>
        <taxon>Hespellia</taxon>
    </lineage>
</organism>
<accession>A0A1M6QFK8</accession>
<keyword evidence="2" id="KW-0812">Transmembrane</keyword>
<dbReference type="GO" id="GO:0016810">
    <property type="term" value="F:hydrolase activity, acting on carbon-nitrogen (but not peptide) bonds"/>
    <property type="evidence" value="ECO:0007669"/>
    <property type="project" value="InterPro"/>
</dbReference>
<proteinExistence type="predicted"/>